<keyword evidence="3 6" id="KW-0067">ATP-binding</keyword>
<evidence type="ECO:0000256" key="5">
    <source>
        <dbReference type="ARBA" id="ARBA00023014"/>
    </source>
</evidence>
<evidence type="ECO:0000256" key="2">
    <source>
        <dbReference type="ARBA" id="ARBA00022741"/>
    </source>
</evidence>
<name>A0A410Q863_9FIRM</name>
<keyword evidence="4 6" id="KW-0408">Iron</keyword>
<accession>A0A410Q863</accession>
<organism evidence="7 8">
    <name type="scientific">Acidilutibacter cellobiosedens</name>
    <dbReference type="NCBI Taxonomy" id="2507161"/>
    <lineage>
        <taxon>Bacteria</taxon>
        <taxon>Bacillati</taxon>
        <taxon>Bacillota</taxon>
        <taxon>Tissierellia</taxon>
        <taxon>Tissierellales</taxon>
        <taxon>Acidilutibacteraceae</taxon>
        <taxon>Acidilutibacter</taxon>
    </lineage>
</organism>
<dbReference type="GO" id="GO:0140663">
    <property type="term" value="F:ATP-dependent FeS chaperone activity"/>
    <property type="evidence" value="ECO:0007669"/>
    <property type="project" value="InterPro"/>
</dbReference>
<feature type="binding site" evidence="6">
    <location>
        <begin position="37"/>
        <end position="44"/>
    </location>
    <ligand>
        <name>ATP</name>
        <dbReference type="ChEBI" id="CHEBI:30616"/>
    </ligand>
</feature>
<sequence>MSEKKESCEGCEGNPQSFLEKTNNFNSIKKVIGVVSGKGGVGKSLVAAMLSILINRKGYNTGILDADITGPSIPKMFGINKKAQVNEMGILPEKTHNNISIMSINLLLDQADAPVIWRGPLLAGTVKQFWTDVIWGDLDFLFIDMPPGTGDVPLTVFQSIPLDGIIIVTSPQELVSMIVKKAYNMAKHMNIPVLGIIENMSYIKCPNCGEKIYLFGKSNLRETAKNLNLNVLGEIPVDPLMAQLVDKGEFERFNNDYLDKAADKIENMLVKDTDIHSFV</sequence>
<dbReference type="PANTHER" id="PTHR42961:SF2">
    <property type="entry name" value="IRON-SULFUR PROTEIN NUBPL"/>
    <property type="match status" value="1"/>
</dbReference>
<dbReference type="CDD" id="cd02037">
    <property type="entry name" value="Mrp_NBP35"/>
    <property type="match status" value="1"/>
</dbReference>
<dbReference type="Pfam" id="PF10609">
    <property type="entry name" value="ParA"/>
    <property type="match status" value="1"/>
</dbReference>
<dbReference type="HAMAP" id="MF_02040">
    <property type="entry name" value="Mrp_NBP35"/>
    <property type="match status" value="1"/>
</dbReference>
<dbReference type="InterPro" id="IPR033756">
    <property type="entry name" value="YlxH/NBP35"/>
</dbReference>
<dbReference type="Gene3D" id="3.40.50.300">
    <property type="entry name" value="P-loop containing nucleotide triphosphate hydrolases"/>
    <property type="match status" value="1"/>
</dbReference>
<keyword evidence="6" id="KW-0378">Hydrolase</keyword>
<evidence type="ECO:0000256" key="4">
    <source>
        <dbReference type="ARBA" id="ARBA00023004"/>
    </source>
</evidence>
<dbReference type="GO" id="GO:0016887">
    <property type="term" value="F:ATP hydrolysis activity"/>
    <property type="evidence" value="ECO:0007669"/>
    <property type="project" value="UniProtKB-UniRule"/>
</dbReference>
<keyword evidence="5 6" id="KW-0411">Iron-sulfur</keyword>
<dbReference type="Proteomes" id="UP000287969">
    <property type="component" value="Chromosome"/>
</dbReference>
<comment type="similarity">
    <text evidence="6">Belongs to the Mrp/NBP35 ATP-binding proteins family.</text>
</comment>
<dbReference type="KEGG" id="spoa:EQM13_00670"/>
<keyword evidence="1 6" id="KW-0479">Metal-binding</keyword>
<dbReference type="GO" id="GO:0046872">
    <property type="term" value="F:metal ion binding"/>
    <property type="evidence" value="ECO:0007669"/>
    <property type="project" value="UniProtKB-KW"/>
</dbReference>
<dbReference type="InterPro" id="IPR019591">
    <property type="entry name" value="Mrp/NBP35_ATP-bd"/>
</dbReference>
<evidence type="ECO:0000256" key="6">
    <source>
        <dbReference type="HAMAP-Rule" id="MF_02040"/>
    </source>
</evidence>
<keyword evidence="2 6" id="KW-0547">Nucleotide-binding</keyword>
<dbReference type="OrthoDB" id="9809679at2"/>
<evidence type="ECO:0000256" key="3">
    <source>
        <dbReference type="ARBA" id="ARBA00022840"/>
    </source>
</evidence>
<evidence type="ECO:0000313" key="7">
    <source>
        <dbReference type="EMBL" id="QAT60187.1"/>
    </source>
</evidence>
<comment type="function">
    <text evidence="6">Binds and transfers iron-sulfur (Fe-S) clusters to target apoproteins. Can hydrolyze ATP.</text>
</comment>
<dbReference type="SUPFAM" id="SSF52540">
    <property type="entry name" value="P-loop containing nucleoside triphosphate hydrolases"/>
    <property type="match status" value="1"/>
</dbReference>
<evidence type="ECO:0000256" key="1">
    <source>
        <dbReference type="ARBA" id="ARBA00022723"/>
    </source>
</evidence>
<dbReference type="EMBL" id="CP035282">
    <property type="protein sequence ID" value="QAT60187.1"/>
    <property type="molecule type" value="Genomic_DNA"/>
</dbReference>
<evidence type="ECO:0000313" key="8">
    <source>
        <dbReference type="Proteomes" id="UP000287969"/>
    </source>
</evidence>
<dbReference type="GO" id="GO:0016226">
    <property type="term" value="P:iron-sulfur cluster assembly"/>
    <property type="evidence" value="ECO:0007669"/>
    <property type="project" value="InterPro"/>
</dbReference>
<dbReference type="PANTHER" id="PTHR42961">
    <property type="entry name" value="IRON-SULFUR PROTEIN NUBPL"/>
    <property type="match status" value="1"/>
</dbReference>
<dbReference type="InterPro" id="IPR044304">
    <property type="entry name" value="NUBPL-like"/>
</dbReference>
<dbReference type="AlphaFoldDB" id="A0A410Q863"/>
<dbReference type="GO" id="GO:0005524">
    <property type="term" value="F:ATP binding"/>
    <property type="evidence" value="ECO:0007669"/>
    <property type="project" value="UniProtKB-UniRule"/>
</dbReference>
<dbReference type="FunFam" id="3.40.50.300:FF:001119">
    <property type="entry name" value="Iron-sulfur cluster carrier protein"/>
    <property type="match status" value="1"/>
</dbReference>
<dbReference type="GO" id="GO:0051539">
    <property type="term" value="F:4 iron, 4 sulfur cluster binding"/>
    <property type="evidence" value="ECO:0007669"/>
    <property type="project" value="TreeGrafter"/>
</dbReference>
<gene>
    <name evidence="7" type="ORF">EQM13_00670</name>
</gene>
<dbReference type="InterPro" id="IPR027417">
    <property type="entry name" value="P-loop_NTPase"/>
</dbReference>
<keyword evidence="8" id="KW-1185">Reference proteome</keyword>
<reference evidence="8" key="1">
    <citation type="submission" date="2019-01" db="EMBL/GenBank/DDBJ databases">
        <title>Draft genomes of a novel of Sporanaerobacter strains.</title>
        <authorList>
            <person name="Ma S."/>
        </authorList>
    </citation>
    <scope>NUCLEOTIDE SEQUENCE [LARGE SCALE GENOMIC DNA]</scope>
    <source>
        <strain evidence="8">NJN-17</strain>
    </source>
</reference>
<protein>
    <recommendedName>
        <fullName evidence="6">Iron-sulfur cluster carrier protein</fullName>
    </recommendedName>
</protein>
<comment type="subunit">
    <text evidence="6">Homodimer.</text>
</comment>
<proteinExistence type="inferred from homology"/>
<dbReference type="RefSeq" id="WP_128751642.1">
    <property type="nucleotide sequence ID" value="NZ_CP035282.1"/>
</dbReference>